<reference evidence="2" key="1">
    <citation type="submission" date="2018-06" db="EMBL/GenBank/DDBJ databases">
        <authorList>
            <person name="Cea G.-C."/>
            <person name="William W."/>
        </authorList>
    </citation>
    <scope>NUCLEOTIDE SEQUENCE [LARGE SCALE GENOMIC DNA]</scope>
    <source>
        <strain evidence="2">DB21MT-2</strain>
    </source>
</reference>
<dbReference type="EMBL" id="LS483452">
    <property type="protein sequence ID" value="SQH77265.1"/>
    <property type="molecule type" value="Genomic_DNA"/>
</dbReference>
<organism evidence="1 2">
    <name type="scientific">Shewanella benthica</name>
    <dbReference type="NCBI Taxonomy" id="43661"/>
    <lineage>
        <taxon>Bacteria</taxon>
        <taxon>Pseudomonadati</taxon>
        <taxon>Pseudomonadota</taxon>
        <taxon>Gammaproteobacteria</taxon>
        <taxon>Alteromonadales</taxon>
        <taxon>Shewanellaceae</taxon>
        <taxon>Shewanella</taxon>
    </lineage>
</organism>
<dbReference type="Proteomes" id="UP000250123">
    <property type="component" value="Chromosome SHEWBE"/>
</dbReference>
<dbReference type="KEGG" id="sbk:SHEWBE_3302"/>
<sequence>MWIYLILGLLISHLTRLGFSFEATRYNCFKQKLSYLSLRSSLEMTPGLRERQLSSICFLNDFVVIPCWIAVSVRLRSRLLLCSALID</sequence>
<protein>
    <submittedName>
        <fullName evidence="1">Uncharacterized protein</fullName>
    </submittedName>
</protein>
<evidence type="ECO:0000313" key="1">
    <source>
        <dbReference type="EMBL" id="SQH77265.1"/>
    </source>
</evidence>
<dbReference type="AlphaFoldDB" id="A0A330M5L5"/>
<proteinExistence type="predicted"/>
<name>A0A330M5L5_9GAMM</name>
<gene>
    <name evidence="1" type="ORF">SHEWBE_3302</name>
</gene>
<evidence type="ECO:0000313" key="2">
    <source>
        <dbReference type="Proteomes" id="UP000250123"/>
    </source>
</evidence>
<accession>A0A330M5L5</accession>